<reference evidence="2 3" key="1">
    <citation type="journal article" date="2014" name="Int. J. Syst. Evol. Microbiol.">
        <title>Lysinibacillus halotolerans sp. nov., isolated from saline-alkaline soil.</title>
        <authorList>
            <person name="Kong D."/>
            <person name="Wang Y."/>
            <person name="Zhao B."/>
            <person name="Li Y."/>
            <person name="Song J."/>
            <person name="Zhai Y."/>
            <person name="Zhang C."/>
            <person name="Wang H."/>
            <person name="Chen X."/>
            <person name="Zhao B."/>
            <person name="Ruan Z."/>
        </authorList>
    </citation>
    <scope>NUCLEOTIDE SEQUENCE [LARGE SCALE GENOMIC DNA]</scope>
    <source>
        <strain evidence="2 3">MCCC 1A12703</strain>
    </source>
</reference>
<dbReference type="InterPro" id="IPR036873">
    <property type="entry name" value="Rhodanese-like_dom_sf"/>
</dbReference>
<dbReference type="InterPro" id="IPR036868">
    <property type="entry name" value="TusA-like_sf"/>
</dbReference>
<keyword evidence="3" id="KW-1185">Reference proteome</keyword>
<dbReference type="SUPFAM" id="SSF52821">
    <property type="entry name" value="Rhodanese/Cell cycle control phosphatase"/>
    <property type="match status" value="1"/>
</dbReference>
<evidence type="ECO:0000313" key="3">
    <source>
        <dbReference type="Proteomes" id="UP000279909"/>
    </source>
</evidence>
<dbReference type="PROSITE" id="PS50206">
    <property type="entry name" value="RHODANESE_3"/>
    <property type="match status" value="1"/>
</dbReference>
<accession>A0A3M8H7U5</accession>
<dbReference type="Proteomes" id="UP000279909">
    <property type="component" value="Unassembled WGS sequence"/>
</dbReference>
<sequence length="192" mass="21295">MEVFGMSLKADVQLDCKGLACPMPIVKTKKAMNDVSDGQILEVQATDKGSIADLKAWSESIGHQYIGNKEEDGVIRHYIRKSGDDHESEKKFEQTITNEEVIDRAANGGIILDVREQAEYAFGHIEGSKSIPMGELEDRLDELDKDQEIYVICRTGTRSDLAAQKLAEKGFTKVYNVLPGMGSWNGDLSKKL</sequence>
<dbReference type="SUPFAM" id="SSF64307">
    <property type="entry name" value="SirA-like"/>
    <property type="match status" value="1"/>
</dbReference>
<comment type="caution">
    <text evidence="2">The sequence shown here is derived from an EMBL/GenBank/DDBJ whole genome shotgun (WGS) entry which is preliminary data.</text>
</comment>
<dbReference type="Pfam" id="PF01206">
    <property type="entry name" value="TusA"/>
    <property type="match status" value="1"/>
</dbReference>
<dbReference type="EMBL" id="RHLQ01000025">
    <property type="protein sequence ID" value="RNC98485.1"/>
    <property type="molecule type" value="Genomic_DNA"/>
</dbReference>
<dbReference type="OrthoDB" id="9796234at2"/>
<evidence type="ECO:0000313" key="2">
    <source>
        <dbReference type="EMBL" id="RNC98485.1"/>
    </source>
</evidence>
<dbReference type="InterPro" id="IPR001455">
    <property type="entry name" value="TusA-like"/>
</dbReference>
<dbReference type="PROSITE" id="PS01148">
    <property type="entry name" value="UPF0033"/>
    <property type="match status" value="1"/>
</dbReference>
<evidence type="ECO:0000259" key="1">
    <source>
        <dbReference type="PROSITE" id="PS50206"/>
    </source>
</evidence>
<gene>
    <name evidence="2" type="ORF">EC501_10955</name>
</gene>
<dbReference type="Gene3D" id="3.40.250.10">
    <property type="entry name" value="Rhodanese-like domain"/>
    <property type="match status" value="1"/>
</dbReference>
<organism evidence="2 3">
    <name type="scientific">Lysinibacillus halotolerans</name>
    <dbReference type="NCBI Taxonomy" id="1368476"/>
    <lineage>
        <taxon>Bacteria</taxon>
        <taxon>Bacillati</taxon>
        <taxon>Bacillota</taxon>
        <taxon>Bacilli</taxon>
        <taxon>Bacillales</taxon>
        <taxon>Bacillaceae</taxon>
        <taxon>Lysinibacillus</taxon>
    </lineage>
</organism>
<proteinExistence type="predicted"/>
<protein>
    <recommendedName>
        <fullName evidence="1">Rhodanese domain-containing protein</fullName>
    </recommendedName>
</protein>
<dbReference type="InterPro" id="IPR050229">
    <property type="entry name" value="GlpE_sulfurtransferase"/>
</dbReference>
<dbReference type="Pfam" id="PF00581">
    <property type="entry name" value="Rhodanese"/>
    <property type="match status" value="1"/>
</dbReference>
<dbReference type="SMART" id="SM00450">
    <property type="entry name" value="RHOD"/>
    <property type="match status" value="1"/>
</dbReference>
<name>A0A3M8H7U5_9BACI</name>
<dbReference type="Gene3D" id="3.30.110.40">
    <property type="entry name" value="TusA-like domain"/>
    <property type="match status" value="1"/>
</dbReference>
<dbReference type="PANTHER" id="PTHR43031">
    <property type="entry name" value="FAD-DEPENDENT OXIDOREDUCTASE"/>
    <property type="match status" value="1"/>
</dbReference>
<dbReference type="CDD" id="cd00158">
    <property type="entry name" value="RHOD"/>
    <property type="match status" value="1"/>
</dbReference>
<dbReference type="PANTHER" id="PTHR43031:SF17">
    <property type="entry name" value="SULFURTRANSFERASE YTWF-RELATED"/>
    <property type="match status" value="1"/>
</dbReference>
<dbReference type="AlphaFoldDB" id="A0A3M8H7U5"/>
<feature type="domain" description="Rhodanese" evidence="1">
    <location>
        <begin position="105"/>
        <end position="190"/>
    </location>
</feature>
<dbReference type="InterPro" id="IPR001763">
    <property type="entry name" value="Rhodanese-like_dom"/>
</dbReference>
<dbReference type="CDD" id="cd00291">
    <property type="entry name" value="SirA_YedF_YeeD"/>
    <property type="match status" value="1"/>
</dbReference>